<dbReference type="Gene3D" id="2.60.40.10">
    <property type="entry name" value="Immunoglobulins"/>
    <property type="match status" value="3"/>
</dbReference>
<name>A0A2I7N8L6_9NEIS</name>
<feature type="chain" id="PRO_5014364436" description="Choice-of-anchor D domain-containing protein" evidence="1">
    <location>
        <begin position="20"/>
        <end position="866"/>
    </location>
</feature>
<dbReference type="Proteomes" id="UP000236655">
    <property type="component" value="Chromosome"/>
</dbReference>
<dbReference type="PROSITE" id="PS51257">
    <property type="entry name" value="PROKAR_LIPOPROTEIN"/>
    <property type="match status" value="1"/>
</dbReference>
<protein>
    <recommendedName>
        <fullName evidence="4">Choice-of-anchor D domain-containing protein</fullName>
    </recommendedName>
</protein>
<evidence type="ECO:0000256" key="1">
    <source>
        <dbReference type="SAM" id="SignalP"/>
    </source>
</evidence>
<dbReference type="RefSeq" id="WP_102952088.1">
    <property type="nucleotide sequence ID" value="NZ_CP024847.1"/>
</dbReference>
<reference evidence="3" key="1">
    <citation type="submission" date="2017-11" db="EMBL/GenBank/DDBJ databases">
        <authorList>
            <person name="Chan K.G."/>
            <person name="Lee L.S."/>
        </authorList>
    </citation>
    <scope>NUCLEOTIDE SEQUENCE [LARGE SCALE GENOMIC DNA]</scope>
    <source>
        <strain evidence="3">DSM 100970</strain>
    </source>
</reference>
<evidence type="ECO:0000313" key="2">
    <source>
        <dbReference type="EMBL" id="AUR52800.1"/>
    </source>
</evidence>
<dbReference type="KEGG" id="nba:CUN60_11015"/>
<feature type="signal peptide" evidence="1">
    <location>
        <begin position="1"/>
        <end position="19"/>
    </location>
</feature>
<sequence>MKKYIKLTTAALIAIGVAACSGGGGSSGGNNPQPGPGPITVATSVNIGNITTIPTGNGSSGISSVTVSNNLASKVILQKATYVLSQNDTTSAELPADNAASPLDVSQCSSIGAHGVCSIGVHLPEGSLQGQYTLKLDYLDPATGKSHTTSNIIGYSEAIPATATGVRYSSQNNNVYNEAGGTTTINIPFQLTKSFGKVTAKSNNDNPVFAPSINCPGNSFAAGTLCTLSVKISGTGTAPMVLGGISVYGDSVVQAKSANKAVSAKSSSLKGETGYLFGTQITVSQNATGNLVTSAINTVVSPSDGTSAQTITLLNNGAATISNIQISGATPVIIGSNGCSSLAANASCTFTVNVTSSTSGQAPVTVNYNNGASTGNTSGVLAFNVIYIASADSPALTITTNNSLVNIPKNTTATATLVVANTGSATISNIKFTSMATPFTYGSGSCLTNGTQSLTPGTSCTLVVNFAPTTTGSGTLNVTALGDWTSPGGSSQTYSMTSGFAWSAIEGDAFFYITPNYVSFAIRADGVDTATQTFTLVNAGLQAADINSLTIPTEFTDLGTGTCAVNDELAANGSCTINVEYGPTTTAEDSNNTPVQLTAGYKPNGNYTSDVTAFANLDYNAALAALVKITNVTVTGATGTYPTFSYVNTPATPLAVEVTYTNSGTANASNFNVALNNLPVGYASVTPSGTACGTGATTTTLAVGGTCNVKFQAVNPTGLYNPFALQGSGLSFNLPGFSYTDTNTKLNVNNSPTYSSSNAVAVTTTLFASVTSNTPTITAGGAAGNLTFTSATNGTIITIPASQLQGFTVGNSGTCTIAGGTCNIPVTIPASFPAGTASYIYYVSPTGTVTPSTTNSIIQSGSFTIN</sequence>
<dbReference type="InterPro" id="IPR013783">
    <property type="entry name" value="Ig-like_fold"/>
</dbReference>
<gene>
    <name evidence="2" type="ORF">CUN60_11015</name>
</gene>
<dbReference type="EMBL" id="CP024847">
    <property type="protein sequence ID" value="AUR52800.1"/>
    <property type="molecule type" value="Genomic_DNA"/>
</dbReference>
<dbReference type="AlphaFoldDB" id="A0A2I7N8L6"/>
<keyword evidence="3" id="KW-1185">Reference proteome</keyword>
<organism evidence="2 3">
    <name type="scientific">Aquella oligotrophica</name>
    <dbReference type="NCBI Taxonomy" id="2067065"/>
    <lineage>
        <taxon>Bacteria</taxon>
        <taxon>Pseudomonadati</taxon>
        <taxon>Pseudomonadota</taxon>
        <taxon>Betaproteobacteria</taxon>
        <taxon>Neisseriales</taxon>
        <taxon>Neisseriaceae</taxon>
        <taxon>Aquella</taxon>
    </lineage>
</organism>
<evidence type="ECO:0000313" key="3">
    <source>
        <dbReference type="Proteomes" id="UP000236655"/>
    </source>
</evidence>
<proteinExistence type="predicted"/>
<keyword evidence="1" id="KW-0732">Signal</keyword>
<evidence type="ECO:0008006" key="4">
    <source>
        <dbReference type="Google" id="ProtNLM"/>
    </source>
</evidence>
<accession>A0A2I7N8L6</accession>